<dbReference type="Gene3D" id="3.40.50.1240">
    <property type="entry name" value="Phosphoglycerate mutase-like"/>
    <property type="match status" value="1"/>
</dbReference>
<feature type="region of interest" description="Disordered" evidence="1">
    <location>
        <begin position="17"/>
        <end position="41"/>
    </location>
</feature>
<accession>A0A846UAZ7</accession>
<dbReference type="InterPro" id="IPR029033">
    <property type="entry name" value="His_PPase_superfam"/>
</dbReference>
<dbReference type="GO" id="GO:0016791">
    <property type="term" value="F:phosphatase activity"/>
    <property type="evidence" value="ECO:0007669"/>
    <property type="project" value="TreeGrafter"/>
</dbReference>
<dbReference type="GO" id="GO:0005737">
    <property type="term" value="C:cytoplasm"/>
    <property type="evidence" value="ECO:0007669"/>
    <property type="project" value="TreeGrafter"/>
</dbReference>
<dbReference type="InterPro" id="IPR022492">
    <property type="entry name" value="Phosphomutase_MSMEG4193_put"/>
</dbReference>
<dbReference type="InterPro" id="IPR013078">
    <property type="entry name" value="His_Pase_superF_clade-1"/>
</dbReference>
<sequence>MKQSNVCTVCGARSLAPAGRSSVEPVTDSQSTAAESAQKPTTVILVRHGRTPTTGQVLPGRAPGLYLSQTGRDQAQHVADRLAGVPVSAIYTSPMERTRETAEPTERATRLTAVVEPDLIECDFGDWTGRTLTELMKLPEWSAVQRTPSSFRFPNGESFSHMQARMVDVVERIQGAHPGGTVVCFSHADPLKALLAHALGSHLDQFQRIVVDPCSVSVIAYHPGQAPQVLRVNSTEGSLASLVS</sequence>
<dbReference type="InterPro" id="IPR050275">
    <property type="entry name" value="PGM_Phosphatase"/>
</dbReference>
<proteinExistence type="predicted"/>
<dbReference type="CDD" id="cd07067">
    <property type="entry name" value="HP_PGM_like"/>
    <property type="match status" value="1"/>
</dbReference>
<feature type="compositionally biased region" description="Polar residues" evidence="1">
    <location>
        <begin position="27"/>
        <end position="41"/>
    </location>
</feature>
<name>A0A846UAZ7_9MICC</name>
<gene>
    <name evidence="2" type="ORF">GTW58_12255</name>
</gene>
<protein>
    <submittedName>
        <fullName evidence="2">MSMEG_4193 family putative phosphomutase</fullName>
    </submittedName>
</protein>
<dbReference type="AlphaFoldDB" id="A0A846UAZ7"/>
<dbReference type="SUPFAM" id="SSF53254">
    <property type="entry name" value="Phosphoglycerate mutase-like"/>
    <property type="match status" value="1"/>
</dbReference>
<dbReference type="Proteomes" id="UP000521379">
    <property type="component" value="Unassembled WGS sequence"/>
</dbReference>
<dbReference type="NCBIfam" id="TIGR03848">
    <property type="entry name" value="MSMEG_4193"/>
    <property type="match status" value="1"/>
</dbReference>
<dbReference type="PANTHER" id="PTHR48100:SF2">
    <property type="entry name" value="CONSERVED PROTEIN"/>
    <property type="match status" value="1"/>
</dbReference>
<dbReference type="Pfam" id="PF00300">
    <property type="entry name" value="His_Phos_1"/>
    <property type="match status" value="1"/>
</dbReference>
<organism evidence="2 3">
    <name type="scientific">Kocuria subflava</name>
    <dbReference type="NCBI Taxonomy" id="1736139"/>
    <lineage>
        <taxon>Bacteria</taxon>
        <taxon>Bacillati</taxon>
        <taxon>Actinomycetota</taxon>
        <taxon>Actinomycetes</taxon>
        <taxon>Micrococcales</taxon>
        <taxon>Micrococcaceae</taxon>
        <taxon>Kocuria</taxon>
    </lineage>
</organism>
<dbReference type="PANTHER" id="PTHR48100">
    <property type="entry name" value="BROAD-SPECIFICITY PHOSPHATASE YOR283W-RELATED"/>
    <property type="match status" value="1"/>
</dbReference>
<reference evidence="2 3" key="1">
    <citation type="submission" date="2020-02" db="EMBL/GenBank/DDBJ databases">
        <authorList>
            <person name="Sun Q."/>
        </authorList>
    </citation>
    <scope>NUCLEOTIDE SEQUENCE [LARGE SCALE GENOMIC DNA]</scope>
    <source>
        <strain evidence="2 3">YIM 13062</strain>
    </source>
</reference>
<comment type="caution">
    <text evidence="2">The sequence shown here is derived from an EMBL/GenBank/DDBJ whole genome shotgun (WGS) entry which is preliminary data.</text>
</comment>
<evidence type="ECO:0000313" key="3">
    <source>
        <dbReference type="Proteomes" id="UP000521379"/>
    </source>
</evidence>
<dbReference type="SMART" id="SM00855">
    <property type="entry name" value="PGAM"/>
    <property type="match status" value="1"/>
</dbReference>
<dbReference type="EMBL" id="JAAVUN010000038">
    <property type="protein sequence ID" value="NKE10686.1"/>
    <property type="molecule type" value="Genomic_DNA"/>
</dbReference>
<evidence type="ECO:0000313" key="2">
    <source>
        <dbReference type="EMBL" id="NKE10686.1"/>
    </source>
</evidence>
<keyword evidence="3" id="KW-1185">Reference proteome</keyword>
<evidence type="ECO:0000256" key="1">
    <source>
        <dbReference type="SAM" id="MobiDB-lite"/>
    </source>
</evidence>